<evidence type="ECO:0000259" key="1">
    <source>
        <dbReference type="Pfam" id="PF00535"/>
    </source>
</evidence>
<dbReference type="InterPro" id="IPR029044">
    <property type="entry name" value="Nucleotide-diphossugar_trans"/>
</dbReference>
<dbReference type="InterPro" id="IPR001173">
    <property type="entry name" value="Glyco_trans_2-like"/>
</dbReference>
<name>A0A6C0DDQ3_9ZZZZ</name>
<feature type="domain" description="Glycosyltransferase 2-like" evidence="1">
    <location>
        <begin position="251"/>
        <end position="405"/>
    </location>
</feature>
<proteinExistence type="predicted"/>
<dbReference type="Pfam" id="PF00535">
    <property type="entry name" value="Glycos_transf_2"/>
    <property type="match status" value="1"/>
</dbReference>
<sequence length="492" mass="57349">MDRSENSVQHLSVFLRKLKEHEPFALIRPGDGEYLIMQNETFHTQDEWDFKGGSLREDLFGVKESMRGLPNFYVGVPCPGCHGDKIIGWYKATWEFTDEQMTYATVLCNKNWKPFTNYLIQSKHPLYYIGPGTRIDTPLNIKQRFFTETTLVNTWDRDKVSFLMNLSKWVSTILAYNHEVCTFVLSVGPISKILIPYLHRMFPNNQFIDVGSSLDHYTKESSNRYYIRENDIHSHTVCDFTKGHDMGNDITVILNFYKRPHVLLEQIAAIRGQNVPPTQIIIWKNYAEGYEIPEEVRNDSSIIIMDSNRNMGVWARFAAGLLANTEFVCVFDDDTIPGCRWFENCLTTMKKVNGLLGTIGMRFHKDSEKYNSFAPRIGWDGPIYDVEEVDMVCHSWFFRREWLPELFKIVPDYKMMFRSGEDMGLSYAFQQIGVKTYVPPHPPYDYDLYGSLPDLARKYGTEDVAISMGNTNFDEMFLFYKKKGFSFLRDRV</sequence>
<organism evidence="2">
    <name type="scientific">viral metagenome</name>
    <dbReference type="NCBI Taxonomy" id="1070528"/>
    <lineage>
        <taxon>unclassified sequences</taxon>
        <taxon>metagenomes</taxon>
        <taxon>organismal metagenomes</taxon>
    </lineage>
</organism>
<dbReference type="SUPFAM" id="SSF53448">
    <property type="entry name" value="Nucleotide-diphospho-sugar transferases"/>
    <property type="match status" value="1"/>
</dbReference>
<accession>A0A6C0DDQ3</accession>
<protein>
    <recommendedName>
        <fullName evidence="1">Glycosyltransferase 2-like domain-containing protein</fullName>
    </recommendedName>
</protein>
<dbReference type="EMBL" id="MN739587">
    <property type="protein sequence ID" value="QHT14647.1"/>
    <property type="molecule type" value="Genomic_DNA"/>
</dbReference>
<reference evidence="2" key="1">
    <citation type="journal article" date="2020" name="Nature">
        <title>Giant virus diversity and host interactions through global metagenomics.</title>
        <authorList>
            <person name="Schulz F."/>
            <person name="Roux S."/>
            <person name="Paez-Espino D."/>
            <person name="Jungbluth S."/>
            <person name="Walsh D.A."/>
            <person name="Denef V.J."/>
            <person name="McMahon K.D."/>
            <person name="Konstantinidis K.T."/>
            <person name="Eloe-Fadrosh E.A."/>
            <person name="Kyrpides N.C."/>
            <person name="Woyke T."/>
        </authorList>
    </citation>
    <scope>NUCLEOTIDE SEQUENCE</scope>
    <source>
        <strain evidence="2">GVMAG-M-3300023174-141</strain>
    </source>
</reference>
<dbReference type="CDD" id="cd00761">
    <property type="entry name" value="Glyco_tranf_GTA_type"/>
    <property type="match status" value="1"/>
</dbReference>
<dbReference type="Gene3D" id="3.90.550.10">
    <property type="entry name" value="Spore Coat Polysaccharide Biosynthesis Protein SpsA, Chain A"/>
    <property type="match status" value="1"/>
</dbReference>
<evidence type="ECO:0000313" key="2">
    <source>
        <dbReference type="EMBL" id="QHT14647.1"/>
    </source>
</evidence>
<dbReference type="AlphaFoldDB" id="A0A6C0DDQ3"/>